<dbReference type="GO" id="GO:0006825">
    <property type="term" value="P:copper ion transport"/>
    <property type="evidence" value="ECO:0007669"/>
    <property type="project" value="InterPro"/>
</dbReference>
<gene>
    <name evidence="9" type="ORF">EDD42_0789</name>
</gene>
<dbReference type="InterPro" id="IPR032694">
    <property type="entry name" value="CopC/D"/>
</dbReference>
<sequence length="218" mass="22058">MTVSRRRRLVGTAATAFLAVAAVLAVAQPASAHNSIISTTPAEGSTISEQPEQLVITTNDNLLDLGDAGQSNQIQVTGPGDERLYYGTACAAVNGPALVMPLQLGQAGEYTVVWQLVSTDGHPLSGSYTFEWAPAEGQELAAGSAKPACATSGASTVEPSSEAGGVDPESTAGGLSGDVWWIVGAIGVVLIAGIGVLLVTRRKPEPTSGDQGTDTSAP</sequence>
<keyword evidence="10" id="KW-1185">Reference proteome</keyword>
<feature type="chain" id="PRO_5018741576" description="CopC domain-containing protein" evidence="7">
    <location>
        <begin position="33"/>
        <end position="218"/>
    </location>
</feature>
<dbReference type="PROSITE" id="PS51318">
    <property type="entry name" value="TAT"/>
    <property type="match status" value="1"/>
</dbReference>
<dbReference type="PANTHER" id="PTHR34820:SF4">
    <property type="entry name" value="INNER MEMBRANE PROTEIN YEBZ"/>
    <property type="match status" value="1"/>
</dbReference>
<name>A0A3N2BZP6_9MICO</name>
<accession>A0A3N2BZP6</accession>
<dbReference type="RefSeq" id="WP_085511799.1">
    <property type="nucleotide sequence ID" value="NZ_FXAP01000003.1"/>
</dbReference>
<dbReference type="InterPro" id="IPR006311">
    <property type="entry name" value="TAT_signal"/>
</dbReference>
<keyword evidence="6" id="KW-0472">Membrane</keyword>
<evidence type="ECO:0000259" key="8">
    <source>
        <dbReference type="Pfam" id="PF04234"/>
    </source>
</evidence>
<evidence type="ECO:0000256" key="1">
    <source>
        <dbReference type="ARBA" id="ARBA00004196"/>
    </source>
</evidence>
<evidence type="ECO:0000256" key="5">
    <source>
        <dbReference type="SAM" id="MobiDB-lite"/>
    </source>
</evidence>
<feature type="domain" description="CopC" evidence="8">
    <location>
        <begin position="33"/>
        <end position="131"/>
    </location>
</feature>
<feature type="region of interest" description="Disordered" evidence="5">
    <location>
        <begin position="146"/>
        <end position="169"/>
    </location>
</feature>
<dbReference type="GO" id="GO:0046688">
    <property type="term" value="P:response to copper ion"/>
    <property type="evidence" value="ECO:0007669"/>
    <property type="project" value="InterPro"/>
</dbReference>
<protein>
    <recommendedName>
        <fullName evidence="8">CopC domain-containing protein</fullName>
    </recommendedName>
</protein>
<comment type="caution">
    <text evidence="9">The sequence shown here is derived from an EMBL/GenBank/DDBJ whole genome shotgun (WGS) entry which is preliminary data.</text>
</comment>
<dbReference type="PANTHER" id="PTHR34820">
    <property type="entry name" value="INNER MEMBRANE PROTEIN YEBZ"/>
    <property type="match status" value="1"/>
</dbReference>
<dbReference type="Pfam" id="PF04234">
    <property type="entry name" value="CopC"/>
    <property type="match status" value="1"/>
</dbReference>
<dbReference type="EMBL" id="RKHL01000001">
    <property type="protein sequence ID" value="ROR80746.1"/>
    <property type="molecule type" value="Genomic_DNA"/>
</dbReference>
<evidence type="ECO:0000256" key="2">
    <source>
        <dbReference type="ARBA" id="ARBA00022723"/>
    </source>
</evidence>
<evidence type="ECO:0000313" key="10">
    <source>
        <dbReference type="Proteomes" id="UP000266915"/>
    </source>
</evidence>
<feature type="signal peptide" evidence="7">
    <location>
        <begin position="1"/>
        <end position="32"/>
    </location>
</feature>
<comment type="subcellular location">
    <subcellularLocation>
        <location evidence="1">Cell envelope</location>
    </subcellularLocation>
</comment>
<evidence type="ECO:0000313" key="9">
    <source>
        <dbReference type="EMBL" id="ROR80746.1"/>
    </source>
</evidence>
<evidence type="ECO:0000256" key="7">
    <source>
        <dbReference type="SAM" id="SignalP"/>
    </source>
</evidence>
<evidence type="ECO:0000256" key="6">
    <source>
        <dbReference type="SAM" id="Phobius"/>
    </source>
</evidence>
<dbReference type="GO" id="GO:0030313">
    <property type="term" value="C:cell envelope"/>
    <property type="evidence" value="ECO:0007669"/>
    <property type="project" value="UniProtKB-SubCell"/>
</dbReference>
<keyword evidence="3 7" id="KW-0732">Signal</keyword>
<dbReference type="AlphaFoldDB" id="A0A3N2BZP6"/>
<evidence type="ECO:0000256" key="3">
    <source>
        <dbReference type="ARBA" id="ARBA00022729"/>
    </source>
</evidence>
<keyword evidence="6" id="KW-0812">Transmembrane</keyword>
<proteinExistence type="predicted"/>
<dbReference type="Gene3D" id="2.60.40.1220">
    <property type="match status" value="1"/>
</dbReference>
<organism evidence="9 10">
    <name type="scientific">Plantibacter flavus</name>
    <dbReference type="NCBI Taxonomy" id="150123"/>
    <lineage>
        <taxon>Bacteria</taxon>
        <taxon>Bacillati</taxon>
        <taxon>Actinomycetota</taxon>
        <taxon>Actinomycetes</taxon>
        <taxon>Micrococcales</taxon>
        <taxon>Microbacteriaceae</taxon>
        <taxon>Plantibacter</taxon>
    </lineage>
</organism>
<dbReference type="GO" id="GO:0005507">
    <property type="term" value="F:copper ion binding"/>
    <property type="evidence" value="ECO:0007669"/>
    <property type="project" value="InterPro"/>
</dbReference>
<reference evidence="9 10" key="1">
    <citation type="submission" date="2018-11" db="EMBL/GenBank/DDBJ databases">
        <title>Sequencing the genomes of 1000 actinobacteria strains.</title>
        <authorList>
            <person name="Klenk H.-P."/>
        </authorList>
    </citation>
    <scope>NUCLEOTIDE SEQUENCE [LARGE SCALE GENOMIC DNA]</scope>
    <source>
        <strain evidence="9 10">DSM 14012</strain>
    </source>
</reference>
<evidence type="ECO:0000256" key="4">
    <source>
        <dbReference type="ARBA" id="ARBA00023008"/>
    </source>
</evidence>
<keyword evidence="6" id="KW-1133">Transmembrane helix</keyword>
<dbReference type="InterPro" id="IPR014756">
    <property type="entry name" value="Ig_E-set"/>
</dbReference>
<dbReference type="Proteomes" id="UP000266915">
    <property type="component" value="Unassembled WGS sequence"/>
</dbReference>
<dbReference type="GO" id="GO:0005886">
    <property type="term" value="C:plasma membrane"/>
    <property type="evidence" value="ECO:0007669"/>
    <property type="project" value="TreeGrafter"/>
</dbReference>
<dbReference type="GO" id="GO:0042597">
    <property type="term" value="C:periplasmic space"/>
    <property type="evidence" value="ECO:0007669"/>
    <property type="project" value="InterPro"/>
</dbReference>
<dbReference type="InterPro" id="IPR014755">
    <property type="entry name" value="Cu-Rt/internalin_Ig-like"/>
</dbReference>
<dbReference type="InterPro" id="IPR007348">
    <property type="entry name" value="CopC_dom"/>
</dbReference>
<keyword evidence="4" id="KW-0186">Copper</keyword>
<keyword evidence="2" id="KW-0479">Metal-binding</keyword>
<feature type="transmembrane region" description="Helical" evidence="6">
    <location>
        <begin position="179"/>
        <end position="199"/>
    </location>
</feature>
<dbReference type="SUPFAM" id="SSF81296">
    <property type="entry name" value="E set domains"/>
    <property type="match status" value="1"/>
</dbReference>